<evidence type="ECO:0000259" key="2">
    <source>
        <dbReference type="Pfam" id="PF16087"/>
    </source>
</evidence>
<dbReference type="GO" id="GO:0005634">
    <property type="term" value="C:nucleus"/>
    <property type="evidence" value="ECO:0007669"/>
    <property type="project" value="UniProtKB-SubCell"/>
</dbReference>
<gene>
    <name evidence="3" type="ORF">HZH68_011417</name>
</gene>
<dbReference type="InterPro" id="IPR032135">
    <property type="entry name" value="DUF4817"/>
</dbReference>
<dbReference type="EMBL" id="JACSDZ010000011">
    <property type="protein sequence ID" value="KAF7391874.1"/>
    <property type="molecule type" value="Genomic_DNA"/>
</dbReference>
<proteinExistence type="predicted"/>
<feature type="domain" description="DUF4817" evidence="2">
    <location>
        <begin position="6"/>
        <end position="59"/>
    </location>
</feature>
<dbReference type="SUPFAM" id="SSF46689">
    <property type="entry name" value="Homeodomain-like"/>
    <property type="match status" value="1"/>
</dbReference>
<dbReference type="InterPro" id="IPR036397">
    <property type="entry name" value="RNaseH_sf"/>
</dbReference>
<dbReference type="AlphaFoldDB" id="A0A834JS08"/>
<evidence type="ECO:0000313" key="4">
    <source>
        <dbReference type="Proteomes" id="UP000617340"/>
    </source>
</evidence>
<evidence type="ECO:0000313" key="3">
    <source>
        <dbReference type="EMBL" id="KAF7391874.1"/>
    </source>
</evidence>
<accession>A0A834JS08</accession>
<dbReference type="InterPro" id="IPR009057">
    <property type="entry name" value="Homeodomain-like_sf"/>
</dbReference>
<protein>
    <recommendedName>
        <fullName evidence="2">DUF4817 domain-containing protein</fullName>
    </recommendedName>
</protein>
<dbReference type="Pfam" id="PF16087">
    <property type="entry name" value="DUF4817"/>
    <property type="match status" value="1"/>
</dbReference>
<reference evidence="3" key="1">
    <citation type="journal article" date="2020" name="G3 (Bethesda)">
        <title>High-Quality Assemblies for Three Invasive Social Wasps from the &lt;i&gt;Vespula&lt;/i&gt; Genus.</title>
        <authorList>
            <person name="Harrop T.W.R."/>
            <person name="Guhlin J."/>
            <person name="McLaughlin G.M."/>
            <person name="Permina E."/>
            <person name="Stockwell P."/>
            <person name="Gilligan J."/>
            <person name="Le Lec M.F."/>
            <person name="Gruber M.A.M."/>
            <person name="Quinn O."/>
            <person name="Lovegrove M."/>
            <person name="Duncan E.J."/>
            <person name="Remnant E.J."/>
            <person name="Van Eeckhoven J."/>
            <person name="Graham B."/>
            <person name="Knapp R.A."/>
            <person name="Langford K.W."/>
            <person name="Kronenberg Z."/>
            <person name="Press M.O."/>
            <person name="Eacker S.M."/>
            <person name="Wilson-Rankin E.E."/>
            <person name="Purcell J."/>
            <person name="Lester P.J."/>
            <person name="Dearden P.K."/>
        </authorList>
    </citation>
    <scope>NUCLEOTIDE SEQUENCE</scope>
    <source>
        <strain evidence="3">Linc-1</strain>
    </source>
</reference>
<dbReference type="GO" id="GO:0003676">
    <property type="term" value="F:nucleic acid binding"/>
    <property type="evidence" value="ECO:0007669"/>
    <property type="project" value="InterPro"/>
</dbReference>
<name>A0A834JS08_VESGE</name>
<organism evidence="3 4">
    <name type="scientific">Vespula germanica</name>
    <name type="common">German yellow jacket</name>
    <name type="synonym">Paravespula germanica</name>
    <dbReference type="NCBI Taxonomy" id="30212"/>
    <lineage>
        <taxon>Eukaryota</taxon>
        <taxon>Metazoa</taxon>
        <taxon>Ecdysozoa</taxon>
        <taxon>Arthropoda</taxon>
        <taxon>Hexapoda</taxon>
        <taxon>Insecta</taxon>
        <taxon>Pterygota</taxon>
        <taxon>Neoptera</taxon>
        <taxon>Endopterygota</taxon>
        <taxon>Hymenoptera</taxon>
        <taxon>Apocrita</taxon>
        <taxon>Aculeata</taxon>
        <taxon>Vespoidea</taxon>
        <taxon>Vespidae</taxon>
        <taxon>Vespinae</taxon>
        <taxon>Vespula</taxon>
    </lineage>
</organism>
<dbReference type="PANTHER" id="PTHR47326:SF1">
    <property type="entry name" value="HTH PSQ-TYPE DOMAIN-CONTAINING PROTEIN"/>
    <property type="match status" value="1"/>
</dbReference>
<dbReference type="Proteomes" id="UP000617340">
    <property type="component" value="Unassembled WGS sequence"/>
</dbReference>
<dbReference type="PANTHER" id="PTHR47326">
    <property type="entry name" value="TRANSPOSABLE ELEMENT TC3 TRANSPOSASE-LIKE PROTEIN"/>
    <property type="match status" value="1"/>
</dbReference>
<sequence>MMKRLTLNERTKIVQFYFENNRSIISTQRAYRRHFNVKNAPAEMTIRNIIARFQQQGTVSDLPRSGRPRSVFTDANIQRVEESVLEEPGTSTRRRSSQLELSRTSLRRISRHLLLLFPYKIQLVQDLHLDDYKSRLNFSIRFQQLVKEEDDFLNRLIMSDQADFHLDGIINKENCIFWGAVNPTVAIRDYQLHPIKCTVWCGLTSDCVIGPFFFENDDGNNAAIVTVERYKNMIENFLRPAVEDKPDMWFQQDENASHTAEPTMEILREIFSGRLISKQGAIEFPERSPDLTATDFFLWGYLKGKVYRNKPGTIQQLQENIRTEIHGLSRQTLRTVMENILQRTKLCQTENGRYLRDVIFHG</sequence>
<keyword evidence="4" id="KW-1185">Reference proteome</keyword>
<dbReference type="Gene3D" id="3.30.420.10">
    <property type="entry name" value="Ribonuclease H-like superfamily/Ribonuclease H"/>
    <property type="match status" value="1"/>
</dbReference>
<evidence type="ECO:0000256" key="1">
    <source>
        <dbReference type="ARBA" id="ARBA00004123"/>
    </source>
</evidence>
<comment type="caution">
    <text evidence="3">The sequence shown here is derived from an EMBL/GenBank/DDBJ whole genome shotgun (WGS) entry which is preliminary data.</text>
</comment>
<comment type="subcellular location">
    <subcellularLocation>
        <location evidence="1">Nucleus</location>
    </subcellularLocation>
</comment>